<dbReference type="STRING" id="282683.SAMN04488105_1057"/>
<proteinExistence type="predicted"/>
<keyword evidence="1" id="KW-0732">Signal</keyword>
<dbReference type="InterPro" id="IPR025737">
    <property type="entry name" value="FApF"/>
</dbReference>
<evidence type="ECO:0000256" key="1">
    <source>
        <dbReference type="SAM" id="SignalP"/>
    </source>
</evidence>
<dbReference type="AlphaFoldDB" id="A0A1G7DZE4"/>
<sequence>MKMTYTLGATAVALTMAAAPAQAIDVGPADYTIVPSGTAVGMIYYQHLSSDRLDIDGDDVPGSTFEADVAILRGLYYTEYGGLPAVWHLVMPFSNIGDVDIGTLPQDTTSGIGDTTVGLTLWPVQPDNPETGTTLGLSLFATAPTGNYDPSTIGIGEGTWSITPQVGLIQGLGHGFYLDAALDVAFSMDHTEDGVDYERAPSWQLQTMLRKQWGPTSVTFGYNGQRGGEQKVNGVETGLKTHRDQLRLYGSHWIDQTTQIQGLYAKDINVEGGFEYDNLFQLRLVKVF</sequence>
<feature type="signal peptide" evidence="1">
    <location>
        <begin position="1"/>
        <end position="23"/>
    </location>
</feature>
<feature type="chain" id="PRO_5011626264" evidence="1">
    <location>
        <begin position="24"/>
        <end position="288"/>
    </location>
</feature>
<dbReference type="Pfam" id="PF13557">
    <property type="entry name" value="Phenol_MetA_deg"/>
    <property type="match status" value="1"/>
</dbReference>
<dbReference type="OrthoDB" id="191143at2"/>
<keyword evidence="3" id="KW-1185">Reference proteome</keyword>
<evidence type="ECO:0000313" key="2">
    <source>
        <dbReference type="EMBL" id="SDE56465.1"/>
    </source>
</evidence>
<name>A0A1G7DZE4_9RHOB</name>
<reference evidence="3" key="1">
    <citation type="submission" date="2016-10" db="EMBL/GenBank/DDBJ databases">
        <authorList>
            <person name="Varghese N."/>
            <person name="Submissions S."/>
        </authorList>
    </citation>
    <scope>NUCLEOTIDE SEQUENCE [LARGE SCALE GENOMIC DNA]</scope>
    <source>
        <strain evidence="3">DSM 10146</strain>
    </source>
</reference>
<accession>A0A1G7DZE4</accession>
<gene>
    <name evidence="2" type="ORF">SAMN04488105_1057</name>
</gene>
<protein>
    <submittedName>
        <fullName evidence="2">Putative MetA-pathway of phenol degradation</fullName>
    </submittedName>
</protein>
<dbReference type="Proteomes" id="UP000198994">
    <property type="component" value="Unassembled WGS sequence"/>
</dbReference>
<evidence type="ECO:0000313" key="3">
    <source>
        <dbReference type="Proteomes" id="UP000198994"/>
    </source>
</evidence>
<dbReference type="EMBL" id="FNAV01000005">
    <property type="protein sequence ID" value="SDE56465.1"/>
    <property type="molecule type" value="Genomic_DNA"/>
</dbReference>
<organism evidence="2 3">
    <name type="scientific">Salipiger thiooxidans</name>
    <dbReference type="NCBI Taxonomy" id="282683"/>
    <lineage>
        <taxon>Bacteria</taxon>
        <taxon>Pseudomonadati</taxon>
        <taxon>Pseudomonadota</taxon>
        <taxon>Alphaproteobacteria</taxon>
        <taxon>Rhodobacterales</taxon>
        <taxon>Roseobacteraceae</taxon>
        <taxon>Salipiger</taxon>
    </lineage>
</organism>